<keyword evidence="3" id="KW-1185">Reference proteome</keyword>
<gene>
    <name evidence="2" type="ORF">PHMEG_00022166</name>
</gene>
<dbReference type="OrthoDB" id="118535at2759"/>
<accession>A0A225VK43</accession>
<comment type="caution">
    <text evidence="2">The sequence shown here is derived from an EMBL/GenBank/DDBJ whole genome shotgun (WGS) entry which is preliminary data.</text>
</comment>
<dbReference type="EMBL" id="NBNE01004299">
    <property type="protein sequence ID" value="OWZ05695.1"/>
    <property type="molecule type" value="Genomic_DNA"/>
</dbReference>
<organism evidence="2 3">
    <name type="scientific">Phytophthora megakarya</name>
    <dbReference type="NCBI Taxonomy" id="4795"/>
    <lineage>
        <taxon>Eukaryota</taxon>
        <taxon>Sar</taxon>
        <taxon>Stramenopiles</taxon>
        <taxon>Oomycota</taxon>
        <taxon>Peronosporomycetes</taxon>
        <taxon>Peronosporales</taxon>
        <taxon>Peronosporaceae</taxon>
        <taxon>Phytophthora</taxon>
    </lineage>
</organism>
<evidence type="ECO:0000313" key="2">
    <source>
        <dbReference type="EMBL" id="OWZ05695.1"/>
    </source>
</evidence>
<keyword evidence="2" id="KW-0067">ATP-binding</keyword>
<evidence type="ECO:0000259" key="1">
    <source>
        <dbReference type="Pfam" id="PF14214"/>
    </source>
</evidence>
<dbReference type="STRING" id="4795.A0A225VK43"/>
<keyword evidence="2" id="KW-0547">Nucleotide-binding</keyword>
<evidence type="ECO:0000313" key="3">
    <source>
        <dbReference type="Proteomes" id="UP000198211"/>
    </source>
</evidence>
<keyword evidence="2" id="KW-0378">Hydrolase</keyword>
<dbReference type="Proteomes" id="UP000198211">
    <property type="component" value="Unassembled WGS sequence"/>
</dbReference>
<dbReference type="GO" id="GO:0004386">
    <property type="term" value="F:helicase activity"/>
    <property type="evidence" value="ECO:0007669"/>
    <property type="project" value="UniProtKB-KW"/>
</dbReference>
<protein>
    <submittedName>
        <fullName evidence="2">Helitron helicase</fullName>
    </submittedName>
</protein>
<dbReference type="Pfam" id="PF14214">
    <property type="entry name" value="Helitron_like_N"/>
    <property type="match status" value="1"/>
</dbReference>
<proteinExistence type="predicted"/>
<dbReference type="AlphaFoldDB" id="A0A225VK43"/>
<sequence length="314" mass="36510">MYQRFLDAMAIVRETGAPSLFITMTCNPNWPEIKENLRRGQKASDRPDIVARVFMQKLKELNKDLDEGVLGILAARVHVVEYQKRGFPHAHILLILRPEDKPVSAKDVENLVWGELPDEDKYPDLYETSMLRSPCGEQNPRSPCMKNGRCSKKFPKPFSEETTMSEDKYAAYRRPRRPRGFFSHKGKVWNNATVNQWVVPYNRFLSQKYNCHVNVEICATNKAIKYIYKYIYMGSDMTTITIDGAEMEPNEIRQYLFGRYISPVEAWNRIFMHIIQGSTHSVVNLPIHLEDMNMVAYRGLPSTTHLYNIIHDQT</sequence>
<dbReference type="PANTHER" id="PTHR10492">
    <property type="match status" value="1"/>
</dbReference>
<reference evidence="3" key="1">
    <citation type="submission" date="2017-03" db="EMBL/GenBank/DDBJ databases">
        <title>Phytopthora megakarya and P. palmivora, two closely related causual agents of cacao black pod achieved similar genome size and gene model numbers by different mechanisms.</title>
        <authorList>
            <person name="Ali S."/>
            <person name="Shao J."/>
            <person name="Larry D.J."/>
            <person name="Kronmiller B."/>
            <person name="Shen D."/>
            <person name="Strem M.D."/>
            <person name="Melnick R.L."/>
            <person name="Guiltinan M.J."/>
            <person name="Tyler B.M."/>
            <person name="Meinhardt L.W."/>
            <person name="Bailey B.A."/>
        </authorList>
    </citation>
    <scope>NUCLEOTIDE SEQUENCE [LARGE SCALE GENOMIC DNA]</scope>
    <source>
        <strain evidence="3">zdho120</strain>
    </source>
</reference>
<dbReference type="PANTHER" id="PTHR10492:SF57">
    <property type="entry name" value="ATP-DEPENDENT DNA HELICASE"/>
    <property type="match status" value="1"/>
</dbReference>
<name>A0A225VK43_9STRA</name>
<feature type="domain" description="Helitron helicase-like" evidence="1">
    <location>
        <begin position="1"/>
        <end position="94"/>
    </location>
</feature>
<keyword evidence="2" id="KW-0347">Helicase</keyword>
<dbReference type="InterPro" id="IPR025476">
    <property type="entry name" value="Helitron_helicase-like"/>
</dbReference>